<feature type="region of interest" description="Disordered" evidence="1">
    <location>
        <begin position="77"/>
        <end position="161"/>
    </location>
</feature>
<proteinExistence type="predicted"/>
<evidence type="ECO:0000313" key="2">
    <source>
        <dbReference type="EMBL" id="PNP52859.1"/>
    </source>
</evidence>
<feature type="compositionally biased region" description="Polar residues" evidence="1">
    <location>
        <begin position="187"/>
        <end position="196"/>
    </location>
</feature>
<organism evidence="2 3">
    <name type="scientific">Trichoderma harzianum</name>
    <name type="common">Hypocrea lixii</name>
    <dbReference type="NCBI Taxonomy" id="5544"/>
    <lineage>
        <taxon>Eukaryota</taxon>
        <taxon>Fungi</taxon>
        <taxon>Dikarya</taxon>
        <taxon>Ascomycota</taxon>
        <taxon>Pezizomycotina</taxon>
        <taxon>Sordariomycetes</taxon>
        <taxon>Hypocreomycetidae</taxon>
        <taxon>Hypocreales</taxon>
        <taxon>Hypocreaceae</taxon>
        <taxon>Trichoderma</taxon>
    </lineage>
</organism>
<feature type="compositionally biased region" description="Basic and acidic residues" evidence="1">
    <location>
        <begin position="138"/>
        <end position="152"/>
    </location>
</feature>
<dbReference type="AlphaFoldDB" id="A0A2K0U504"/>
<protein>
    <submittedName>
        <fullName evidence="2">Uncharacterized protein</fullName>
    </submittedName>
</protein>
<accession>A0A2K0U504</accession>
<dbReference type="Proteomes" id="UP000236290">
    <property type="component" value="Unassembled WGS sequence"/>
</dbReference>
<gene>
    <name evidence="2" type="ORF">THARTR1_06700</name>
</gene>
<comment type="caution">
    <text evidence="2">The sequence shown here is derived from an EMBL/GenBank/DDBJ whole genome shotgun (WGS) entry which is preliminary data.</text>
</comment>
<feature type="compositionally biased region" description="Polar residues" evidence="1">
    <location>
        <begin position="209"/>
        <end position="223"/>
    </location>
</feature>
<feature type="region of interest" description="Disordered" evidence="1">
    <location>
        <begin position="185"/>
        <end position="320"/>
    </location>
</feature>
<evidence type="ECO:0000313" key="3">
    <source>
        <dbReference type="Proteomes" id="UP000236290"/>
    </source>
</evidence>
<sequence>MTLTQYIFIAVSFLRPWPSSDEPLAAIPRIYRYIVDTWIRRPLAPLISFTLVAALTLRLVKMAYFLPPKVSDAALGQATAAPRAPPPPAAPREQHHTITRAQTERRRSASFGGWVKNMFPSQRPERGGTSREQGYWEQLDKQEKAGPRRRMTDSQYSVGDVSVDSSHITRWNVPRDVSRDELRGLPQQPQSVNSRPSSPPSDVLPDRSWSWSPHNGSEDQISVTKVRGVLQSNYERSNDVRRSSLGIHTQTTTEKKQSSGQDLLRARTKARRRERRSLRESGDYLGVQGVNPHTGELDVVSPSGSSAGSSASHHETPRRILRTWRDVLKNHKSRDSPSRDDTIEDEAHRIARALRGKKKVRELGKAVRWKRRGRSSVQEPDLSPIAQSLKSGGLLTFNISPKQQFPLANRCWISIPLMPLRPHLMHLTITSLPRRQR</sequence>
<feature type="compositionally biased region" description="Low complexity" evidence="1">
    <location>
        <begin position="301"/>
        <end position="311"/>
    </location>
</feature>
<dbReference type="EMBL" id="MTYI01000090">
    <property type="protein sequence ID" value="PNP52859.1"/>
    <property type="molecule type" value="Genomic_DNA"/>
</dbReference>
<dbReference type="OrthoDB" id="3439820at2759"/>
<feature type="compositionally biased region" description="Basic and acidic residues" evidence="1">
    <location>
        <begin position="92"/>
        <end position="107"/>
    </location>
</feature>
<evidence type="ECO:0000256" key="1">
    <source>
        <dbReference type="SAM" id="MobiDB-lite"/>
    </source>
</evidence>
<reference evidence="2 3" key="1">
    <citation type="submission" date="2017-02" db="EMBL/GenBank/DDBJ databases">
        <title>Genomes of Trichoderma spp. with biocontrol activity.</title>
        <authorList>
            <person name="Gardiner D."/>
            <person name="Kazan K."/>
            <person name="Vos C."/>
            <person name="Harvey P."/>
        </authorList>
    </citation>
    <scope>NUCLEOTIDE SEQUENCE [LARGE SCALE GENOMIC DNA]</scope>
    <source>
        <strain evidence="2 3">Tr1</strain>
    </source>
</reference>
<feature type="compositionally biased region" description="Basic residues" evidence="1">
    <location>
        <begin position="266"/>
        <end position="276"/>
    </location>
</feature>
<name>A0A2K0U504_TRIHA</name>